<dbReference type="OMA" id="FIGHGME"/>
<feature type="transmembrane region" description="Helical" evidence="1">
    <location>
        <begin position="166"/>
        <end position="189"/>
    </location>
</feature>
<proteinExistence type="predicted"/>
<evidence type="ECO:0008006" key="4">
    <source>
        <dbReference type="Google" id="ProtNLM"/>
    </source>
</evidence>
<name>A0A7N0VH75_KALFE</name>
<sequence>MPQSCFLTPLVSIHLDSFRILLTNLKLFLFIFLLTSLPLASIIQVIAASTHSLQSQIRHLETLALYASTRFEARHVWQESRQDAISLIRFKAVFLLPFLCLSLVSAVAVCSSVVLGLAGKRPSLTAALTSVIVNWKRPLATSLVVYSIQLGFAAVLRVMEASGAGVVAAAVGAGVEVYVMAVMGLALVVSVNEDVVGWEAVVCAFGLMKGRRMVGWVLSGSILFMSSLVGWKMEGLMDEGEFFKEYSPGRSKIMIVMMSFGDELGLVLLLGLVVLWSYVVTAVFYCECRRNNVVSVSVVKSEDGICGDDV</sequence>
<feature type="transmembrane region" description="Helical" evidence="1">
    <location>
        <begin position="213"/>
        <end position="231"/>
    </location>
</feature>
<organism evidence="2 3">
    <name type="scientific">Kalanchoe fedtschenkoi</name>
    <name type="common">Lavender scallops</name>
    <name type="synonym">South American air plant</name>
    <dbReference type="NCBI Taxonomy" id="63787"/>
    <lineage>
        <taxon>Eukaryota</taxon>
        <taxon>Viridiplantae</taxon>
        <taxon>Streptophyta</taxon>
        <taxon>Embryophyta</taxon>
        <taxon>Tracheophyta</taxon>
        <taxon>Spermatophyta</taxon>
        <taxon>Magnoliopsida</taxon>
        <taxon>eudicotyledons</taxon>
        <taxon>Gunneridae</taxon>
        <taxon>Pentapetalae</taxon>
        <taxon>Saxifragales</taxon>
        <taxon>Crassulaceae</taxon>
        <taxon>Kalanchoe</taxon>
    </lineage>
</organism>
<dbReference type="PANTHER" id="PTHR33133">
    <property type="entry name" value="OS08G0107100 PROTEIN-RELATED"/>
    <property type="match status" value="1"/>
</dbReference>
<evidence type="ECO:0000313" key="2">
    <source>
        <dbReference type="EnsemblPlants" id="Kaladp0809s0066.1.v1.1.CDS.1"/>
    </source>
</evidence>
<reference evidence="2" key="1">
    <citation type="submission" date="2021-01" db="UniProtKB">
        <authorList>
            <consortium name="EnsemblPlants"/>
        </authorList>
    </citation>
    <scope>IDENTIFICATION</scope>
</reference>
<feature type="transmembrane region" description="Helical" evidence="1">
    <location>
        <begin position="264"/>
        <end position="285"/>
    </location>
</feature>
<keyword evidence="1" id="KW-0472">Membrane</keyword>
<keyword evidence="3" id="KW-1185">Reference proteome</keyword>
<protein>
    <recommendedName>
        <fullName evidence="4">Transmembrane protein</fullName>
    </recommendedName>
</protein>
<dbReference type="EnsemblPlants" id="Kaladp0809s0066.1.v1.1">
    <property type="protein sequence ID" value="Kaladp0809s0066.1.v1.1.CDS.1"/>
    <property type="gene ID" value="Kaladp0809s0066.v1.1"/>
</dbReference>
<dbReference type="AlphaFoldDB" id="A0A7N0VH75"/>
<dbReference type="Gramene" id="Kaladp0809s0066.1.v1.1">
    <property type="protein sequence ID" value="Kaladp0809s0066.1.v1.1.CDS.1"/>
    <property type="gene ID" value="Kaladp0809s0066.v1.1"/>
</dbReference>
<accession>A0A7N0VH75</accession>
<keyword evidence="1" id="KW-0812">Transmembrane</keyword>
<evidence type="ECO:0000256" key="1">
    <source>
        <dbReference type="SAM" id="Phobius"/>
    </source>
</evidence>
<feature type="transmembrane region" description="Helical" evidence="1">
    <location>
        <begin position="27"/>
        <end position="48"/>
    </location>
</feature>
<keyword evidence="1" id="KW-1133">Transmembrane helix</keyword>
<dbReference type="PANTHER" id="PTHR33133:SF21">
    <property type="entry name" value="TRANSMEMBRANE PROTEIN"/>
    <property type="match status" value="1"/>
</dbReference>
<feature type="transmembrane region" description="Helical" evidence="1">
    <location>
        <begin position="92"/>
        <end position="119"/>
    </location>
</feature>
<evidence type="ECO:0000313" key="3">
    <source>
        <dbReference type="Proteomes" id="UP000594263"/>
    </source>
</evidence>
<dbReference type="Proteomes" id="UP000594263">
    <property type="component" value="Unplaced"/>
</dbReference>